<evidence type="ECO:0000256" key="1">
    <source>
        <dbReference type="SAM" id="Phobius"/>
    </source>
</evidence>
<dbReference type="RefSeq" id="XP_031760294.1">
    <property type="nucleotide sequence ID" value="XM_031904434.1"/>
</dbReference>
<keyword evidence="1" id="KW-0812">Transmembrane</keyword>
<evidence type="ECO:0000313" key="5">
    <source>
        <dbReference type="Xenbase" id="XB-GENE-29097515"/>
    </source>
</evidence>
<dbReference type="PANTHER" id="PTHR15751">
    <property type="entry name" value="TRAFFICKING KINESIN-BINDING PROTEIN"/>
    <property type="match status" value="1"/>
</dbReference>
<dbReference type="SMART" id="SM01423">
    <property type="entry name" value="Milton"/>
    <property type="match status" value="1"/>
</dbReference>
<keyword evidence="1" id="KW-1133">Transmembrane helix</keyword>
<dbReference type="GeneID" id="116411669"/>
<accession>A0A8J1JQY1</accession>
<dbReference type="Xenbase" id="XB-GENE-29097515">
    <property type="gene designation" value="LOC116411669"/>
</dbReference>
<keyword evidence="1" id="KW-0472">Membrane</keyword>
<name>A0A8J1JQY1_XENTR</name>
<dbReference type="OrthoDB" id="10067624at2759"/>
<dbReference type="Pfam" id="PF12448">
    <property type="entry name" value="Milton"/>
    <property type="match status" value="1"/>
</dbReference>
<protein>
    <submittedName>
        <fullName evidence="4">Trafficking kinesin-binding protein 1-like</fullName>
    </submittedName>
</protein>
<feature type="domain" description="Trafficking kinesin-binding protein C-terminal" evidence="2">
    <location>
        <begin position="80"/>
        <end position="176"/>
    </location>
</feature>
<gene>
    <name evidence="4 5" type="primary">LOC116411669</name>
</gene>
<evidence type="ECO:0000313" key="4">
    <source>
        <dbReference type="RefSeq" id="XP_031760294.1"/>
    </source>
</evidence>
<dbReference type="InterPro" id="IPR051946">
    <property type="entry name" value="Intracell_Traff-Reg"/>
</dbReference>
<reference evidence="4" key="1">
    <citation type="submission" date="2025-08" db="UniProtKB">
        <authorList>
            <consortium name="RefSeq"/>
        </authorList>
    </citation>
    <scope>IDENTIFICATION</scope>
    <source>
        <strain evidence="4">Nigerian</strain>
        <tissue evidence="4">Liver and blood</tissue>
    </source>
</reference>
<sequence>MEMLHEAQEELRNLRNKTMPNVISRRYHTLGVFPLDSLAAEIEGSMRKELQMDEPDSPEMNGNHHKRVFETVKNVNQVVKQRSLAPSPMNIPGSNQSSAMNSLMSSCVSTPRSSLYGGDVSNIVIDNKTNSIILESESSENRSLSTVHICYFEISFIFLCGIQYNIYVFLGYSLYLNTVI</sequence>
<dbReference type="PANTHER" id="PTHR15751:SF11">
    <property type="entry name" value="TRAFFICKING KINESIN-BINDING PROTEIN 1"/>
    <property type="match status" value="1"/>
</dbReference>
<dbReference type="InterPro" id="IPR022154">
    <property type="entry name" value="TRAK1/2_C"/>
</dbReference>
<organism evidence="3 4">
    <name type="scientific">Xenopus tropicalis</name>
    <name type="common">Western clawed frog</name>
    <name type="synonym">Silurana tropicalis</name>
    <dbReference type="NCBI Taxonomy" id="8364"/>
    <lineage>
        <taxon>Eukaryota</taxon>
        <taxon>Metazoa</taxon>
        <taxon>Chordata</taxon>
        <taxon>Craniata</taxon>
        <taxon>Vertebrata</taxon>
        <taxon>Euteleostomi</taxon>
        <taxon>Amphibia</taxon>
        <taxon>Batrachia</taxon>
        <taxon>Anura</taxon>
        <taxon>Pipoidea</taxon>
        <taxon>Pipidae</taxon>
        <taxon>Xenopodinae</taxon>
        <taxon>Xenopus</taxon>
        <taxon>Silurana</taxon>
    </lineage>
</organism>
<evidence type="ECO:0000259" key="2">
    <source>
        <dbReference type="SMART" id="SM01423"/>
    </source>
</evidence>
<keyword evidence="3" id="KW-1185">Reference proteome</keyword>
<dbReference type="KEGG" id="xtr:116411669"/>
<proteinExistence type="predicted"/>
<evidence type="ECO:0000313" key="3">
    <source>
        <dbReference type="Proteomes" id="UP000008143"/>
    </source>
</evidence>
<dbReference type="AGR" id="Xenbase:XB-GENE-29097515"/>
<dbReference type="Proteomes" id="UP000008143">
    <property type="component" value="Chromosome 6"/>
</dbReference>
<feature type="transmembrane region" description="Helical" evidence="1">
    <location>
        <begin position="149"/>
        <end position="170"/>
    </location>
</feature>
<dbReference type="AlphaFoldDB" id="A0A8J1JQY1"/>